<comment type="caution">
    <text evidence="1">The sequence shown here is derived from an EMBL/GenBank/DDBJ whole genome shotgun (WGS) entry which is preliminary data.</text>
</comment>
<feature type="non-terminal residue" evidence="1">
    <location>
        <position position="1"/>
    </location>
</feature>
<sequence length="91" mass="10078">MIDSGAAVNLIHKNIVEKYNIPIQPCTPPIKIKAINDALIGEGITHQTKTLTLTVGLLHQESITIYVVDSPKHEAVLGWLSVYDSDVSWYH</sequence>
<dbReference type="Gene3D" id="2.40.70.10">
    <property type="entry name" value="Acid Proteases"/>
    <property type="match status" value="1"/>
</dbReference>
<proteinExistence type="predicted"/>
<accession>A0ABD0RPD3</accession>
<dbReference type="EMBL" id="JAMKFB020000002">
    <property type="protein sequence ID" value="KAL0199737.1"/>
    <property type="molecule type" value="Genomic_DNA"/>
</dbReference>
<feature type="non-terminal residue" evidence="1">
    <location>
        <position position="91"/>
    </location>
</feature>
<gene>
    <name evidence="1" type="ORF">M9458_002924</name>
</gene>
<evidence type="ECO:0000313" key="2">
    <source>
        <dbReference type="Proteomes" id="UP001529510"/>
    </source>
</evidence>
<dbReference type="InterPro" id="IPR021109">
    <property type="entry name" value="Peptidase_aspartic_dom_sf"/>
</dbReference>
<dbReference type="CDD" id="cd00303">
    <property type="entry name" value="retropepsin_like"/>
    <property type="match status" value="1"/>
</dbReference>
<dbReference type="Proteomes" id="UP001529510">
    <property type="component" value="Unassembled WGS sequence"/>
</dbReference>
<organism evidence="1 2">
    <name type="scientific">Cirrhinus mrigala</name>
    <name type="common">Mrigala</name>
    <dbReference type="NCBI Taxonomy" id="683832"/>
    <lineage>
        <taxon>Eukaryota</taxon>
        <taxon>Metazoa</taxon>
        <taxon>Chordata</taxon>
        <taxon>Craniata</taxon>
        <taxon>Vertebrata</taxon>
        <taxon>Euteleostomi</taxon>
        <taxon>Actinopterygii</taxon>
        <taxon>Neopterygii</taxon>
        <taxon>Teleostei</taxon>
        <taxon>Ostariophysi</taxon>
        <taxon>Cypriniformes</taxon>
        <taxon>Cyprinidae</taxon>
        <taxon>Labeoninae</taxon>
        <taxon>Labeonini</taxon>
        <taxon>Cirrhinus</taxon>
    </lineage>
</organism>
<protein>
    <submittedName>
        <fullName evidence="1">Uncharacterized protein</fullName>
    </submittedName>
</protein>
<reference evidence="1 2" key="1">
    <citation type="submission" date="2024-05" db="EMBL/GenBank/DDBJ databases">
        <title>Genome sequencing and assembly of Indian major carp, Cirrhinus mrigala (Hamilton, 1822).</title>
        <authorList>
            <person name="Mohindra V."/>
            <person name="Chowdhury L.M."/>
            <person name="Lal K."/>
            <person name="Jena J.K."/>
        </authorList>
    </citation>
    <scope>NUCLEOTIDE SEQUENCE [LARGE SCALE GENOMIC DNA]</scope>
    <source>
        <strain evidence="1">CM1030</strain>
        <tissue evidence="1">Blood</tissue>
    </source>
</reference>
<name>A0ABD0RPD3_CIRMR</name>
<keyword evidence="2" id="KW-1185">Reference proteome</keyword>
<evidence type="ECO:0000313" key="1">
    <source>
        <dbReference type="EMBL" id="KAL0199737.1"/>
    </source>
</evidence>
<dbReference type="AlphaFoldDB" id="A0ABD0RPD3"/>